<organism evidence="1 2">
    <name type="scientific">Candidatus Uhrbacteria bacterium CG10_big_fil_rev_8_21_14_0_10_48_11</name>
    <dbReference type="NCBI Taxonomy" id="1975037"/>
    <lineage>
        <taxon>Bacteria</taxon>
        <taxon>Candidatus Uhriibacteriota</taxon>
    </lineage>
</organism>
<name>A0A2M8LDM4_9BACT</name>
<dbReference type="AlphaFoldDB" id="A0A2M8LDM4"/>
<reference evidence="1 2" key="1">
    <citation type="submission" date="2017-09" db="EMBL/GenBank/DDBJ databases">
        <title>Depth-based differentiation of microbial function through sediment-hosted aquifers and enrichment of novel symbionts in the deep terrestrial subsurface.</title>
        <authorList>
            <person name="Probst A.J."/>
            <person name="Ladd B."/>
            <person name="Jarett J.K."/>
            <person name="Geller-Mcgrath D.E."/>
            <person name="Sieber C.M."/>
            <person name="Emerson J.B."/>
            <person name="Anantharaman K."/>
            <person name="Thomas B.C."/>
            <person name="Malmstrom R."/>
            <person name="Stieglmeier M."/>
            <person name="Klingl A."/>
            <person name="Woyke T."/>
            <person name="Ryan C.M."/>
            <person name="Banfield J.F."/>
        </authorList>
    </citation>
    <scope>NUCLEOTIDE SEQUENCE [LARGE SCALE GENOMIC DNA]</scope>
    <source>
        <strain evidence="1">CG10_big_fil_rev_8_21_14_0_10_48_11</strain>
    </source>
</reference>
<protein>
    <submittedName>
        <fullName evidence="1">Uncharacterized protein</fullName>
    </submittedName>
</protein>
<evidence type="ECO:0000313" key="1">
    <source>
        <dbReference type="EMBL" id="PJE75541.1"/>
    </source>
</evidence>
<dbReference type="Proteomes" id="UP000231152">
    <property type="component" value="Unassembled WGS sequence"/>
</dbReference>
<gene>
    <name evidence="1" type="ORF">COV04_04410</name>
</gene>
<sequence>MFHVTVATQEGEQTTHTVRLQETYWQKLTGSGKVSAQDLVEATFDFLLKREGNESILPEFDIAQVAEFFPEFEGVIRQQL</sequence>
<dbReference type="EMBL" id="PFET01000014">
    <property type="protein sequence ID" value="PJE75541.1"/>
    <property type="molecule type" value="Genomic_DNA"/>
</dbReference>
<accession>A0A2M8LDM4</accession>
<evidence type="ECO:0000313" key="2">
    <source>
        <dbReference type="Proteomes" id="UP000231152"/>
    </source>
</evidence>
<comment type="caution">
    <text evidence="1">The sequence shown here is derived from an EMBL/GenBank/DDBJ whole genome shotgun (WGS) entry which is preliminary data.</text>
</comment>
<proteinExistence type="predicted"/>